<name>A0A1H9W1K0_9RHOB</name>
<dbReference type="AlphaFoldDB" id="A0A1H9W1K0"/>
<organism evidence="1 2">
    <name type="scientific">Tranquillimonas rosea</name>
    <dbReference type="NCBI Taxonomy" id="641238"/>
    <lineage>
        <taxon>Bacteria</taxon>
        <taxon>Pseudomonadati</taxon>
        <taxon>Pseudomonadota</taxon>
        <taxon>Alphaproteobacteria</taxon>
        <taxon>Rhodobacterales</taxon>
        <taxon>Roseobacteraceae</taxon>
        <taxon>Tranquillimonas</taxon>
    </lineage>
</organism>
<evidence type="ECO:0000313" key="2">
    <source>
        <dbReference type="Proteomes" id="UP000198885"/>
    </source>
</evidence>
<gene>
    <name evidence="1" type="ORF">SAMN04490244_1092</name>
</gene>
<dbReference type="EMBL" id="FOGU01000009">
    <property type="protein sequence ID" value="SES27651.1"/>
    <property type="molecule type" value="Genomic_DNA"/>
</dbReference>
<proteinExistence type="predicted"/>
<protein>
    <submittedName>
        <fullName evidence="1">Uncharacterized protein</fullName>
    </submittedName>
</protein>
<accession>A0A1H9W1K0</accession>
<sequence>MIAVPIRPVMISEICASDCAYMISAKTRMA</sequence>
<reference evidence="1 2" key="1">
    <citation type="submission" date="2016-10" db="EMBL/GenBank/DDBJ databases">
        <authorList>
            <person name="de Groot N.N."/>
        </authorList>
    </citation>
    <scope>NUCLEOTIDE SEQUENCE [LARGE SCALE GENOMIC DNA]</scope>
    <source>
        <strain evidence="1 2">DSM 23042</strain>
    </source>
</reference>
<evidence type="ECO:0000313" key="1">
    <source>
        <dbReference type="EMBL" id="SES27651.1"/>
    </source>
</evidence>
<keyword evidence="2" id="KW-1185">Reference proteome</keyword>
<dbReference type="STRING" id="641238.SAMN04490244_1092"/>
<dbReference type="Proteomes" id="UP000198885">
    <property type="component" value="Unassembled WGS sequence"/>
</dbReference>